<accession>A0A7V0T4Q9</accession>
<dbReference type="Proteomes" id="UP000885672">
    <property type="component" value="Unassembled WGS sequence"/>
</dbReference>
<sequence>MSVSYPPLLRILLSVLLAAIMATATGGRVTEVYDGRSFALEDGARVRLLGVSVPRVYESGGDIALEVLAKFVRGRTVRLEADGPDTDADGWLLRYV</sequence>
<name>A0A7V0T4Q9_UNCW3</name>
<reference evidence="1" key="1">
    <citation type="journal article" date="2020" name="mSystems">
        <title>Genome- and Community-Level Interaction Insights into Carbon Utilization and Element Cycling Functions of Hydrothermarchaeota in Hydrothermal Sediment.</title>
        <authorList>
            <person name="Zhou Z."/>
            <person name="Liu Y."/>
            <person name="Xu W."/>
            <person name="Pan J."/>
            <person name="Luo Z.H."/>
            <person name="Li M."/>
        </authorList>
    </citation>
    <scope>NUCLEOTIDE SEQUENCE [LARGE SCALE GENOMIC DNA]</scope>
    <source>
        <strain evidence="1">SpSt-1182</strain>
    </source>
</reference>
<evidence type="ECO:0000313" key="1">
    <source>
        <dbReference type="EMBL" id="HDQ99189.1"/>
    </source>
</evidence>
<dbReference type="SUPFAM" id="SSF50199">
    <property type="entry name" value="Staphylococcal nuclease"/>
    <property type="match status" value="1"/>
</dbReference>
<comment type="caution">
    <text evidence="1">The sequence shown here is derived from an EMBL/GenBank/DDBJ whole genome shotgun (WGS) entry which is preliminary data.</text>
</comment>
<proteinExistence type="predicted"/>
<protein>
    <recommendedName>
        <fullName evidence="2">TNase-like domain-containing protein</fullName>
    </recommendedName>
</protein>
<feature type="non-terminal residue" evidence="1">
    <location>
        <position position="96"/>
    </location>
</feature>
<organism evidence="1">
    <name type="scientific">candidate division WOR-3 bacterium</name>
    <dbReference type="NCBI Taxonomy" id="2052148"/>
    <lineage>
        <taxon>Bacteria</taxon>
        <taxon>Bacteria division WOR-3</taxon>
    </lineage>
</organism>
<dbReference type="InterPro" id="IPR035437">
    <property type="entry name" value="SNase_OB-fold_sf"/>
</dbReference>
<dbReference type="EMBL" id="DSBX01000106">
    <property type="protein sequence ID" value="HDQ99189.1"/>
    <property type="molecule type" value="Genomic_DNA"/>
</dbReference>
<gene>
    <name evidence="1" type="ORF">ENN51_02735</name>
</gene>
<dbReference type="Gene3D" id="2.40.50.90">
    <property type="match status" value="1"/>
</dbReference>
<dbReference type="AlphaFoldDB" id="A0A7V0T4Q9"/>
<evidence type="ECO:0008006" key="2">
    <source>
        <dbReference type="Google" id="ProtNLM"/>
    </source>
</evidence>